<sequence length="58" mass="6642">MSFPSLIFWLIFVVPLVIFLVWLMRQNKDKKNGTWGLIIVVVIVAVAIIYMYAKTGGK</sequence>
<dbReference type="AlphaFoldDB" id="A0A6I4IPG5"/>
<accession>A0A6I4IPG5</accession>
<keyword evidence="2" id="KW-1185">Reference proteome</keyword>
<dbReference type="Proteomes" id="UP000429232">
    <property type="component" value="Chromosome"/>
</dbReference>
<proteinExistence type="predicted"/>
<dbReference type="RefSeq" id="WP_157526823.1">
    <property type="nucleotide sequence ID" value="NZ_CP066775.1"/>
</dbReference>
<reference evidence="1 2" key="1">
    <citation type="submission" date="2020-12" db="EMBL/GenBank/DDBJ databases">
        <title>HMF7856_wgs.fasta genome submission.</title>
        <authorList>
            <person name="Kang H."/>
            <person name="Kim H."/>
            <person name="Joh K."/>
        </authorList>
    </citation>
    <scope>NUCLEOTIDE SEQUENCE [LARGE SCALE GENOMIC DNA]</scope>
    <source>
        <strain evidence="1 2">HMF7856</strain>
    </source>
</reference>
<name>A0A6I4IPG5_9SPHI</name>
<evidence type="ECO:0000313" key="1">
    <source>
        <dbReference type="EMBL" id="QQL49220.1"/>
    </source>
</evidence>
<gene>
    <name evidence="1" type="ORF">GO620_013690</name>
</gene>
<protein>
    <submittedName>
        <fullName evidence="1">Uncharacterized protein</fullName>
    </submittedName>
</protein>
<evidence type="ECO:0000313" key="2">
    <source>
        <dbReference type="Proteomes" id="UP000429232"/>
    </source>
</evidence>
<organism evidence="1 2">
    <name type="scientific">Mucilaginibacter ginkgonis</name>
    <dbReference type="NCBI Taxonomy" id="2682091"/>
    <lineage>
        <taxon>Bacteria</taxon>
        <taxon>Pseudomonadati</taxon>
        <taxon>Bacteroidota</taxon>
        <taxon>Sphingobacteriia</taxon>
        <taxon>Sphingobacteriales</taxon>
        <taxon>Sphingobacteriaceae</taxon>
        <taxon>Mucilaginibacter</taxon>
    </lineage>
</organism>
<dbReference type="KEGG" id="mgik:GO620_013690"/>
<dbReference type="EMBL" id="CP066775">
    <property type="protein sequence ID" value="QQL49220.1"/>
    <property type="molecule type" value="Genomic_DNA"/>
</dbReference>